<proteinExistence type="predicted"/>
<evidence type="ECO:0000256" key="1">
    <source>
        <dbReference type="SAM" id="SignalP"/>
    </source>
</evidence>
<dbReference type="Proteomes" id="UP001163882">
    <property type="component" value="Chromosome"/>
</dbReference>
<accession>A0ABY6IIT1</accession>
<reference evidence="2" key="1">
    <citation type="submission" date="2022-10" db="EMBL/GenBank/DDBJ databases">
        <title>YIM 151497 complete genome.</title>
        <authorList>
            <person name="Chen X."/>
        </authorList>
    </citation>
    <scope>NUCLEOTIDE SEQUENCE</scope>
    <source>
        <strain evidence="2">YIM 151497</strain>
    </source>
</reference>
<sequence length="176" mass="19414">MAALYRALSPFVFFFLLSTVPAVAQDFHSMPVDQLRAEAPNAHPSAYYVLASRLYDRGDKDEAVFWFYAGQLRYRTHLACNPDLPPDGDPALFSALSEVIGSEINYYAFGDLDRLLDTIDAVIEWDQSTPNGYAPDADCSAVRTDVLAGLNQLQAHIAENADDIRAQHLSSGRDGL</sequence>
<dbReference type="RefSeq" id="WP_264224211.1">
    <property type="nucleotide sequence ID" value="NZ_CP107716.1"/>
</dbReference>
<protein>
    <recommendedName>
        <fullName evidence="4">Sel1 repeat family protein</fullName>
    </recommendedName>
</protein>
<feature type="signal peptide" evidence="1">
    <location>
        <begin position="1"/>
        <end position="24"/>
    </location>
</feature>
<evidence type="ECO:0000313" key="2">
    <source>
        <dbReference type="EMBL" id="UYQ70519.1"/>
    </source>
</evidence>
<feature type="chain" id="PRO_5046998000" description="Sel1 repeat family protein" evidence="1">
    <location>
        <begin position="25"/>
        <end position="176"/>
    </location>
</feature>
<evidence type="ECO:0008006" key="4">
    <source>
        <dbReference type="Google" id="ProtNLM"/>
    </source>
</evidence>
<keyword evidence="3" id="KW-1185">Reference proteome</keyword>
<gene>
    <name evidence="2" type="ORF">OF122_10530</name>
</gene>
<dbReference type="EMBL" id="CP107716">
    <property type="protein sequence ID" value="UYQ70519.1"/>
    <property type="molecule type" value="Genomic_DNA"/>
</dbReference>
<organism evidence="2 3">
    <name type="scientific">Pelagibacterium flavum</name>
    <dbReference type="NCBI Taxonomy" id="2984530"/>
    <lineage>
        <taxon>Bacteria</taxon>
        <taxon>Pseudomonadati</taxon>
        <taxon>Pseudomonadota</taxon>
        <taxon>Alphaproteobacteria</taxon>
        <taxon>Hyphomicrobiales</taxon>
        <taxon>Devosiaceae</taxon>
        <taxon>Pelagibacterium</taxon>
    </lineage>
</organism>
<name>A0ABY6IIT1_9HYPH</name>
<evidence type="ECO:0000313" key="3">
    <source>
        <dbReference type="Proteomes" id="UP001163882"/>
    </source>
</evidence>
<keyword evidence="1" id="KW-0732">Signal</keyword>